<dbReference type="Pfam" id="PF00250">
    <property type="entry name" value="Forkhead"/>
    <property type="match status" value="1"/>
</dbReference>
<evidence type="ECO:0000256" key="7">
    <source>
        <dbReference type="ARBA" id="ARBA00023125"/>
    </source>
</evidence>
<feature type="compositionally biased region" description="Polar residues" evidence="12">
    <location>
        <begin position="154"/>
        <end position="166"/>
    </location>
</feature>
<dbReference type="Gene3D" id="1.10.10.10">
    <property type="entry name" value="Winged helix-like DNA-binding domain superfamily/Winged helix DNA-binding domain"/>
    <property type="match status" value="1"/>
</dbReference>
<evidence type="ECO:0000256" key="11">
    <source>
        <dbReference type="PROSITE-ProRule" id="PRU00089"/>
    </source>
</evidence>
<keyword evidence="5" id="KW-0832">Ubl conjugation</keyword>
<evidence type="ECO:0000256" key="1">
    <source>
        <dbReference type="ARBA" id="ARBA00004123"/>
    </source>
</evidence>
<feature type="domain" description="Fork-head" evidence="13">
    <location>
        <begin position="308"/>
        <end position="402"/>
    </location>
</feature>
<dbReference type="FunFam" id="1.10.10.10:FF:000071">
    <property type="entry name" value="Forkhead box F1"/>
    <property type="match status" value="1"/>
</dbReference>
<protein>
    <recommendedName>
        <fullName evidence="10">Forkhead box protein L2</fullName>
    </recommendedName>
</protein>
<dbReference type="GO" id="GO:0003677">
    <property type="term" value="F:DNA binding"/>
    <property type="evidence" value="ECO:0007669"/>
    <property type="project" value="UniProtKB-UniRule"/>
</dbReference>
<keyword evidence="4" id="KW-0221">Differentiation</keyword>
<reference evidence="14 15" key="1">
    <citation type="journal article" date="2024" name="bioRxiv">
        <title>A reference genome for Trichogramma kaykai: A tiny desert-dwelling parasitoid wasp with competing sex-ratio distorters.</title>
        <authorList>
            <person name="Culotta J."/>
            <person name="Lindsey A.R."/>
        </authorList>
    </citation>
    <scope>NUCLEOTIDE SEQUENCE [LARGE SCALE GENOMIC DNA]</scope>
    <source>
        <strain evidence="14 15">KSX58</strain>
    </source>
</reference>
<evidence type="ECO:0000256" key="5">
    <source>
        <dbReference type="ARBA" id="ARBA00022843"/>
    </source>
</evidence>
<dbReference type="PROSITE" id="PS00657">
    <property type="entry name" value="FORK_HEAD_1"/>
    <property type="match status" value="1"/>
</dbReference>
<keyword evidence="2" id="KW-1017">Isopeptide bond</keyword>
<dbReference type="AlphaFoldDB" id="A0ABD2X8Q0"/>
<evidence type="ECO:0000256" key="12">
    <source>
        <dbReference type="SAM" id="MobiDB-lite"/>
    </source>
</evidence>
<name>A0ABD2X8Q0_9HYME</name>
<dbReference type="InterPro" id="IPR001766">
    <property type="entry name" value="Fork_head_dom"/>
</dbReference>
<proteinExistence type="predicted"/>
<comment type="caution">
    <text evidence="14">The sequence shown here is derived from an EMBL/GenBank/DDBJ whole genome shotgun (WGS) entry which is preliminary data.</text>
</comment>
<gene>
    <name evidence="14" type="ORF">TKK_005762</name>
</gene>
<keyword evidence="6" id="KW-0805">Transcription regulation</keyword>
<evidence type="ECO:0000256" key="9">
    <source>
        <dbReference type="ARBA" id="ARBA00023242"/>
    </source>
</evidence>
<evidence type="ECO:0000256" key="10">
    <source>
        <dbReference type="ARBA" id="ARBA00034872"/>
    </source>
</evidence>
<dbReference type="SUPFAM" id="SSF46785">
    <property type="entry name" value="Winged helix' DNA-binding domain"/>
    <property type="match status" value="1"/>
</dbReference>
<evidence type="ECO:0000256" key="4">
    <source>
        <dbReference type="ARBA" id="ARBA00022782"/>
    </source>
</evidence>
<comment type="subcellular location">
    <subcellularLocation>
        <location evidence="1 11">Nucleus</location>
    </subcellularLocation>
</comment>
<dbReference type="Proteomes" id="UP001627154">
    <property type="component" value="Unassembled WGS sequence"/>
</dbReference>
<evidence type="ECO:0000256" key="6">
    <source>
        <dbReference type="ARBA" id="ARBA00023015"/>
    </source>
</evidence>
<evidence type="ECO:0000313" key="15">
    <source>
        <dbReference type="Proteomes" id="UP001627154"/>
    </source>
</evidence>
<evidence type="ECO:0000256" key="8">
    <source>
        <dbReference type="ARBA" id="ARBA00023163"/>
    </source>
</evidence>
<feature type="DNA-binding region" description="Fork-head" evidence="11">
    <location>
        <begin position="308"/>
        <end position="402"/>
    </location>
</feature>
<keyword evidence="15" id="KW-1185">Reference proteome</keyword>
<feature type="compositionally biased region" description="Polar residues" evidence="12">
    <location>
        <begin position="293"/>
        <end position="303"/>
    </location>
</feature>
<dbReference type="InterPro" id="IPR050211">
    <property type="entry name" value="FOX_domain-containing"/>
</dbReference>
<organism evidence="14 15">
    <name type="scientific">Trichogramma kaykai</name>
    <dbReference type="NCBI Taxonomy" id="54128"/>
    <lineage>
        <taxon>Eukaryota</taxon>
        <taxon>Metazoa</taxon>
        <taxon>Ecdysozoa</taxon>
        <taxon>Arthropoda</taxon>
        <taxon>Hexapoda</taxon>
        <taxon>Insecta</taxon>
        <taxon>Pterygota</taxon>
        <taxon>Neoptera</taxon>
        <taxon>Endopterygota</taxon>
        <taxon>Hymenoptera</taxon>
        <taxon>Apocrita</taxon>
        <taxon>Proctotrupomorpha</taxon>
        <taxon>Chalcidoidea</taxon>
        <taxon>Trichogrammatidae</taxon>
        <taxon>Trichogramma</taxon>
    </lineage>
</organism>
<dbReference type="InterPro" id="IPR030456">
    <property type="entry name" value="TF_fork_head_CS_2"/>
</dbReference>
<keyword evidence="8" id="KW-0804">Transcription</keyword>
<feature type="compositionally biased region" description="Low complexity" evidence="12">
    <location>
        <begin position="178"/>
        <end position="200"/>
    </location>
</feature>
<dbReference type="CDD" id="cd20028">
    <property type="entry name" value="FH_FOXL2"/>
    <property type="match status" value="1"/>
</dbReference>
<dbReference type="SMART" id="SM00339">
    <property type="entry name" value="FH"/>
    <property type="match status" value="1"/>
</dbReference>
<dbReference type="PROSITE" id="PS50039">
    <property type="entry name" value="FORK_HEAD_3"/>
    <property type="match status" value="1"/>
</dbReference>
<dbReference type="EMBL" id="JBJJXI010000049">
    <property type="protein sequence ID" value="KAL3401142.1"/>
    <property type="molecule type" value="Genomic_DNA"/>
</dbReference>
<sequence>MSSRHACANDSYFDESLSTTAATVASTTTTAATSLAATVASLDGNRMVSHVIPVSSGVGSSFGTTMNLHNDLYHHYDLQQGSGGLNGPGLGDMQSSIHHLKIKQEPFQFSSTASLPHMHQVSSFVSEPLSSPCMSSLTKDLNASIGGSPLDSSIVGSTSLQDQHQPLRSPDSVASLASSSTTTHGLVSSNSQQQHQQQHSRSLKRKGEAGLALDVVGNSSSDSLSSPEKRSRGSLRMSSDEGPNSSTANNNSNNNNTPTTSSSYSSNAIATTTSSGSGGASSLSPGTGASSSDANQQPSSAGQGNDAKPPLSYVALITMAIQSSEHKRRTLSEIYTFITSNYPYYEKNKKGWQNSIRHNLSLNECFVKVPREGGGERKGNYWMIHPEANDMFEHGNWRRRKRMKRNFRSATYPKELYSERFGGLGGHLGASTRNFFGHSPPAYSTSAYPRYDTSAWGLQQQSLSSYSHCQLQQQLPMQSMQIPAMGGYSQISSSLGGTGSGSAAAMSGNGFAGGFSACSRRHDAASAAAAAAAAAAASMTVTEAVSRCSYWPDMVKEDPANTPVSPSSVSTVGVSSNVYGSTPPSSVSSIGYSPVDFQTRSKCFM</sequence>
<evidence type="ECO:0000259" key="13">
    <source>
        <dbReference type="PROSITE" id="PS50039"/>
    </source>
</evidence>
<dbReference type="InterPro" id="IPR047515">
    <property type="entry name" value="FH_FOXL2"/>
</dbReference>
<feature type="compositionally biased region" description="Low complexity" evidence="12">
    <location>
        <begin position="242"/>
        <end position="292"/>
    </location>
</feature>
<evidence type="ECO:0000256" key="3">
    <source>
        <dbReference type="ARBA" id="ARBA00022553"/>
    </source>
</evidence>
<evidence type="ECO:0000256" key="2">
    <source>
        <dbReference type="ARBA" id="ARBA00022499"/>
    </source>
</evidence>
<dbReference type="GO" id="GO:0005634">
    <property type="term" value="C:nucleus"/>
    <property type="evidence" value="ECO:0007669"/>
    <property type="project" value="UniProtKB-SubCell"/>
</dbReference>
<dbReference type="InterPro" id="IPR036390">
    <property type="entry name" value="WH_DNA-bd_sf"/>
</dbReference>
<dbReference type="InterPro" id="IPR018122">
    <property type="entry name" value="TF_fork_head_CS_1"/>
</dbReference>
<keyword evidence="7 11" id="KW-0238">DNA-binding</keyword>
<dbReference type="PROSITE" id="PS00658">
    <property type="entry name" value="FORK_HEAD_2"/>
    <property type="match status" value="1"/>
</dbReference>
<evidence type="ECO:0000313" key="14">
    <source>
        <dbReference type="EMBL" id="KAL3401142.1"/>
    </source>
</evidence>
<keyword evidence="9 11" id="KW-0539">Nucleus</keyword>
<dbReference type="GO" id="GO:0001710">
    <property type="term" value="P:mesodermal cell fate commitment"/>
    <property type="evidence" value="ECO:0007669"/>
    <property type="project" value="UniProtKB-ARBA"/>
</dbReference>
<feature type="region of interest" description="Disordered" evidence="12">
    <location>
        <begin position="154"/>
        <end position="307"/>
    </location>
</feature>
<dbReference type="PRINTS" id="PR00053">
    <property type="entry name" value="FORKHEAD"/>
</dbReference>
<dbReference type="InterPro" id="IPR036388">
    <property type="entry name" value="WH-like_DNA-bd_sf"/>
</dbReference>
<accession>A0ABD2X8Q0</accession>
<dbReference type="PANTHER" id="PTHR11829:SF411">
    <property type="entry name" value="FORKHEAD BOX PROTEIN L2"/>
    <property type="match status" value="1"/>
</dbReference>
<dbReference type="PANTHER" id="PTHR11829">
    <property type="entry name" value="FORKHEAD BOX PROTEIN"/>
    <property type="match status" value="1"/>
</dbReference>
<keyword evidence="3" id="KW-0597">Phosphoprotein</keyword>